<feature type="compositionally biased region" description="Low complexity" evidence="1">
    <location>
        <begin position="283"/>
        <end position="293"/>
    </location>
</feature>
<feature type="compositionally biased region" description="Pro residues" evidence="1">
    <location>
        <begin position="219"/>
        <end position="250"/>
    </location>
</feature>
<dbReference type="SMART" id="SM00355">
    <property type="entry name" value="ZnF_C2H2"/>
    <property type="match status" value="4"/>
</dbReference>
<feature type="compositionally biased region" description="Basic and acidic residues" evidence="1">
    <location>
        <begin position="412"/>
        <end position="421"/>
    </location>
</feature>
<feature type="compositionally biased region" description="Polar residues" evidence="1">
    <location>
        <begin position="817"/>
        <end position="826"/>
    </location>
</feature>
<evidence type="ECO:0000313" key="3">
    <source>
        <dbReference type="EMBL" id="MPC35284.1"/>
    </source>
</evidence>
<evidence type="ECO:0000259" key="2">
    <source>
        <dbReference type="PROSITE" id="PS00028"/>
    </source>
</evidence>
<reference evidence="3 4" key="1">
    <citation type="submission" date="2019-05" db="EMBL/GenBank/DDBJ databases">
        <title>Another draft genome of Portunus trituberculatus and its Hox gene families provides insights of decapod evolution.</title>
        <authorList>
            <person name="Jeong J.-H."/>
            <person name="Song I."/>
            <person name="Kim S."/>
            <person name="Choi T."/>
            <person name="Kim D."/>
            <person name="Ryu S."/>
            <person name="Kim W."/>
        </authorList>
    </citation>
    <scope>NUCLEOTIDE SEQUENCE [LARGE SCALE GENOMIC DNA]</scope>
    <source>
        <tissue evidence="3">Muscle</tissue>
    </source>
</reference>
<feature type="compositionally biased region" description="Low complexity" evidence="1">
    <location>
        <begin position="853"/>
        <end position="870"/>
    </location>
</feature>
<gene>
    <name evidence="3" type="ORF">E2C01_028703</name>
</gene>
<dbReference type="InterPro" id="IPR013087">
    <property type="entry name" value="Znf_C2H2_type"/>
</dbReference>
<feature type="compositionally biased region" description="Low complexity" evidence="1">
    <location>
        <begin position="139"/>
        <end position="150"/>
    </location>
</feature>
<feature type="compositionally biased region" description="Pro residues" evidence="1">
    <location>
        <begin position="151"/>
        <end position="196"/>
    </location>
</feature>
<keyword evidence="4" id="KW-1185">Reference proteome</keyword>
<dbReference type="OrthoDB" id="6382392at2759"/>
<evidence type="ECO:0000313" key="4">
    <source>
        <dbReference type="Proteomes" id="UP000324222"/>
    </source>
</evidence>
<feature type="compositionally biased region" description="Polar residues" evidence="1">
    <location>
        <begin position="702"/>
        <end position="720"/>
    </location>
</feature>
<dbReference type="EMBL" id="VSRR010003238">
    <property type="protein sequence ID" value="MPC35284.1"/>
    <property type="molecule type" value="Genomic_DNA"/>
</dbReference>
<proteinExistence type="predicted"/>
<name>A0A5B7ESH0_PORTR</name>
<feature type="region of interest" description="Disordered" evidence="1">
    <location>
        <begin position="76"/>
        <end position="336"/>
    </location>
</feature>
<comment type="caution">
    <text evidence="3">The sequence shown here is derived from an EMBL/GenBank/DDBJ whole genome shotgun (WGS) entry which is preliminary data.</text>
</comment>
<feature type="region of interest" description="Disordered" evidence="1">
    <location>
        <begin position="1104"/>
        <end position="1147"/>
    </location>
</feature>
<feature type="compositionally biased region" description="Low complexity" evidence="1">
    <location>
        <begin position="558"/>
        <end position="583"/>
    </location>
</feature>
<dbReference type="PROSITE" id="PS00028">
    <property type="entry name" value="ZINC_FINGER_C2H2_1"/>
    <property type="match status" value="2"/>
</dbReference>
<feature type="compositionally biased region" description="Low complexity" evidence="1">
    <location>
        <begin position="457"/>
        <end position="472"/>
    </location>
</feature>
<feature type="compositionally biased region" description="Pro residues" evidence="1">
    <location>
        <begin position="294"/>
        <end position="307"/>
    </location>
</feature>
<protein>
    <recommendedName>
        <fullName evidence="2">C2H2-type domain-containing protein</fullName>
    </recommendedName>
</protein>
<feature type="compositionally biased region" description="Low complexity" evidence="1">
    <location>
        <begin position="480"/>
        <end position="491"/>
    </location>
</feature>
<feature type="region of interest" description="Disordered" evidence="1">
    <location>
        <begin position="30"/>
        <end position="60"/>
    </location>
</feature>
<feature type="compositionally biased region" description="Basic and acidic residues" evidence="1">
    <location>
        <begin position="922"/>
        <end position="939"/>
    </location>
</feature>
<feature type="domain" description="C2H2-type" evidence="2">
    <location>
        <begin position="1574"/>
        <end position="1595"/>
    </location>
</feature>
<feature type="compositionally biased region" description="Low complexity" evidence="1">
    <location>
        <begin position="728"/>
        <end position="740"/>
    </location>
</feature>
<feature type="compositionally biased region" description="Low complexity" evidence="1">
    <location>
        <begin position="899"/>
        <end position="913"/>
    </location>
</feature>
<feature type="compositionally biased region" description="Polar residues" evidence="1">
    <location>
        <begin position="502"/>
        <end position="519"/>
    </location>
</feature>
<sequence length="1707" mass="178134">MFSDTPSDASRGALMVKISDAVAAILSDVSDDSLPDSPLASSSNSTDGFPSARQQADRLSRKISSICDKLEQDCGRESCLAPNPAPRPPLEVVGLSSDSKDGRTSPSCAPCQPQPPAPQTVFPPIQEQAGLSLIPCVALSSSSSSSLSSSPSPPPPPSSPPPPPPPPPSLPQSSSSPPPQPQPQPQPSSPPPPPPQSCESVSVCEIPVKQTEQQLQETPAPPPGRDSPQPDPPTTTQPSPPPPPPPPPSLPSMEGEEEGEGQQAAVTQSVGDAGPGTEAGAESVVPSDPSDSAPQPPSSAPAVPCTPSPDSLMEGPGLLPHVPHTDLGTNHCSRSMDADNSPCQNHISGSQTISSQTRFCNIHPGDVMQPPAGSSPPGPQAEVPPECPIPQGQHSLTPDPAGFTTPQTPATPKEEGEKEAALCDTGNSKAPTLPPDLVCADETQQERDTCDFPQHSTMPPTTTTNTTTPQDTEQSSSESTLLPATECSTTTTPPPDTPLSSDGPQQETPGTESLPQHTASAECPVSSPSGVESLHCGEECAPQDTSESKEGPEQCEAGSSSGSEGCVPAAETSTTTTTTTIEPVVEENEEGGVGDGCSSEGVVRSGGDTKVPGSVATSAVQHPATSPHTPVPLTYPAKEMDPAGGLQDPDTPATSVPPAPTLPGSPNAPQALCSLGEATDGLLVSGSPGATLGECAAGKDTPCTSSHSVTDPSSLPSPTSGEAVAGDTGTSPPSSPGGPTCPEAEAMHTSPHCPAPIVATDTTTHTPQPELLACLGLEPRHPTPSEEVSVAPIQPPDPAEVHVGQQEDSLHPPHNIPTATTATNTLPSPPDLPATPEDTHTGVTEEETRHTPQDTATTTTTTTTTPQPQQEEGAVAAATECDVSLRSSPASVPVCASLPHTATPHTPGQATTPTPGPSLPQEHSRDSIESTFHEAKARPTTDLPADLPSVKSPTVGVTPDEVTIPQGEPHAGQASEHSVPSSYLVQGMAALTGEAKEEVQGVSAEEVTPNDPRQEESQTVCAAVTQDSTAGTEEDVHSAVEDTITTTVITSEPDTSVSLQPHTTDTIVACSISESDLQQRQAVQGQLEGTLQVSLDQVKEEVLYGEEDSPPSLTDKAEVGVQDVQGRPSDPAGRVASTEAQGTPGEGESNAAFGALCPLCSETLAMPLEDHLTAHHICCTFVPAKTTLAYRHHMLQRVTDTADLLPGEDLYAGSLFVCRSCCFVSYDINAVRFHLNIHEEVYQVRPGLEDCACDRHSYSYPSHKWRSLMHHSSHHCHLCGLYFACQEGLTCHTLALHFPAQQCLVCQCEVPSTEAVHHLAGHREEPAAPVIQQGGLSSTCTTTATAAPSPTDRFGISWNIYDNCINFLDGKDFRLGTATKVEDPSLNRSYLALPLSNVEEEAVVPPQAILDPGHDIHRYLKNKRVVRIPGGGEDVLRSFSLAVQLDLHKKMNRKGRKGPAERPRAARCEDIFTVLGIQAPRARPPAPKQSAHPAPPRTPGRKPRRKLSLEIPLEEPSGDGPQLTRTRSGMMQASRGDGAAPGSREEPITPVSEGAGPAAAEVHGEWSREHTYVCCSCGASCLNLADMMDHKWEMHPSVWCAHTMLEGQGLVPHGFKNQFQPPTAQPCMLPLPTTTTTAATTTAAVTIPEAEAQPSSSMPHPEATVTHTCTSCHSTFQDMAAFHTHLVECGGLSLVSVSKKKTKKGFR</sequence>
<feature type="compositionally biased region" description="Pro residues" evidence="1">
    <location>
        <begin position="1482"/>
        <end position="1498"/>
    </location>
</feature>
<evidence type="ECO:0000256" key="1">
    <source>
        <dbReference type="SAM" id="MobiDB-lite"/>
    </source>
</evidence>
<feature type="compositionally biased region" description="Polar residues" evidence="1">
    <location>
        <begin position="615"/>
        <end position="628"/>
    </location>
</feature>
<feature type="domain" description="C2H2-type" evidence="2">
    <location>
        <begin position="1276"/>
        <end position="1297"/>
    </location>
</feature>
<accession>A0A5B7ESH0</accession>
<organism evidence="3 4">
    <name type="scientific">Portunus trituberculatus</name>
    <name type="common">Swimming crab</name>
    <name type="synonym">Neptunus trituberculatus</name>
    <dbReference type="NCBI Taxonomy" id="210409"/>
    <lineage>
        <taxon>Eukaryota</taxon>
        <taxon>Metazoa</taxon>
        <taxon>Ecdysozoa</taxon>
        <taxon>Arthropoda</taxon>
        <taxon>Crustacea</taxon>
        <taxon>Multicrustacea</taxon>
        <taxon>Malacostraca</taxon>
        <taxon>Eumalacostraca</taxon>
        <taxon>Eucarida</taxon>
        <taxon>Decapoda</taxon>
        <taxon>Pleocyemata</taxon>
        <taxon>Brachyura</taxon>
        <taxon>Eubrachyura</taxon>
        <taxon>Portunoidea</taxon>
        <taxon>Portunidae</taxon>
        <taxon>Portuninae</taxon>
        <taxon>Portunus</taxon>
    </lineage>
</organism>
<dbReference type="Proteomes" id="UP000324222">
    <property type="component" value="Unassembled WGS sequence"/>
</dbReference>
<feature type="region of interest" description="Disordered" evidence="1">
    <location>
        <begin position="1478"/>
        <end position="1557"/>
    </location>
</feature>
<feature type="compositionally biased region" description="Low complexity" evidence="1">
    <location>
        <begin position="35"/>
        <end position="47"/>
    </location>
</feature>
<feature type="region of interest" description="Disordered" evidence="1">
    <location>
        <begin position="995"/>
        <end position="1019"/>
    </location>
</feature>
<feature type="region of interest" description="Disordered" evidence="1">
    <location>
        <begin position="367"/>
        <end position="951"/>
    </location>
</feature>